<dbReference type="AlphaFoldDB" id="A0AAU8PCM7"/>
<dbReference type="RefSeq" id="WP_013824185.1">
    <property type="nucleotide sequence ID" value="NC_015573.1"/>
</dbReference>
<dbReference type="Pfam" id="PF02597">
    <property type="entry name" value="ThiS"/>
    <property type="match status" value="1"/>
</dbReference>
<protein>
    <recommendedName>
        <fullName evidence="3">MoaD/ThiS family protein</fullName>
    </recommendedName>
</protein>
<dbReference type="InterPro" id="IPR003749">
    <property type="entry name" value="ThiS/MoaD-like"/>
</dbReference>
<reference evidence="2" key="1">
    <citation type="submission" date="2011-05" db="EMBL/GenBank/DDBJ databases">
        <title>Complete sequence of Desulfotomaculum kuznetsovii DSM 6115.</title>
        <authorList>
            <person name="Lucas S."/>
            <person name="Han J."/>
            <person name="Lapidus A."/>
            <person name="Cheng J.-F."/>
            <person name="Goodwin L."/>
            <person name="Pitluck S."/>
            <person name="Peters L."/>
            <person name="Mikhailova N."/>
            <person name="Lu M."/>
            <person name="Saunders E."/>
            <person name="Han C."/>
            <person name="Tapia R."/>
            <person name="Land M."/>
            <person name="Hauser L."/>
            <person name="Kyrpides N."/>
            <person name="Ivanova N."/>
            <person name="Pagani I."/>
            <person name="Nazina T."/>
            <person name="Ivanova A."/>
            <person name="Parshina S."/>
            <person name="Kuever J."/>
            <person name="Muyzer G."/>
            <person name="Plugge C."/>
            <person name="Stams A."/>
            <person name="Woyke T."/>
        </authorList>
    </citation>
    <scope>NUCLEOTIDE SEQUENCE [LARGE SCALE GENOMIC DNA]</scope>
    <source>
        <strain evidence="2">DSM 6115 / VKM B-1805 / 17</strain>
    </source>
</reference>
<proteinExistence type="predicted"/>
<dbReference type="EMBL" id="CP002770">
    <property type="protein sequence ID" value="AEG16679.1"/>
    <property type="molecule type" value="Genomic_DNA"/>
</dbReference>
<evidence type="ECO:0000313" key="1">
    <source>
        <dbReference type="EMBL" id="AEG16679.1"/>
    </source>
</evidence>
<gene>
    <name evidence="1" type="ordered locus">Desku_3187</name>
</gene>
<organism evidence="1 2">
    <name type="scientific">Desulfofundulus kuznetsovii (strain DSM 6115 / VKM B-1805 / 17)</name>
    <name type="common">Desulfotomaculum kuznetsovii</name>
    <dbReference type="NCBI Taxonomy" id="760568"/>
    <lineage>
        <taxon>Bacteria</taxon>
        <taxon>Bacillati</taxon>
        <taxon>Bacillota</taxon>
        <taxon>Clostridia</taxon>
        <taxon>Eubacteriales</taxon>
        <taxon>Peptococcaceae</taxon>
        <taxon>Desulfofundulus</taxon>
    </lineage>
</organism>
<dbReference type="CDD" id="cd17040">
    <property type="entry name" value="Ubl_MoaD_like"/>
    <property type="match status" value="1"/>
</dbReference>
<name>A0AAU8PCM7_DESK7</name>
<sequence>MSTNRLRLSEIVYTAGGVWAIEVKVELKGYLSRYAPTAAVNGRFSLEVPPGSTVKNVLEKVHLSENYAGLVLINGQKARMLDRLHQDDTVTIFPVVAGG</sequence>
<dbReference type="InterPro" id="IPR016155">
    <property type="entry name" value="Mopterin_synth/thiamin_S_b"/>
</dbReference>
<keyword evidence="2" id="KW-1185">Reference proteome</keyword>
<dbReference type="InterPro" id="IPR012675">
    <property type="entry name" value="Beta-grasp_dom_sf"/>
</dbReference>
<dbReference type="Proteomes" id="UP000009229">
    <property type="component" value="Chromosome"/>
</dbReference>
<evidence type="ECO:0008006" key="3">
    <source>
        <dbReference type="Google" id="ProtNLM"/>
    </source>
</evidence>
<evidence type="ECO:0000313" key="2">
    <source>
        <dbReference type="Proteomes" id="UP000009229"/>
    </source>
</evidence>
<dbReference type="KEGG" id="dku:Desku_3187"/>
<accession>A0AAU8PCM7</accession>
<dbReference type="Gene3D" id="3.10.20.30">
    <property type="match status" value="1"/>
</dbReference>
<dbReference type="SUPFAM" id="SSF54285">
    <property type="entry name" value="MoaD/ThiS"/>
    <property type="match status" value="1"/>
</dbReference>